<dbReference type="Proteomes" id="UP000501705">
    <property type="component" value="Chromosome"/>
</dbReference>
<dbReference type="EMBL" id="CP046171">
    <property type="protein sequence ID" value="QIS03917.1"/>
    <property type="molecule type" value="Genomic_DNA"/>
</dbReference>
<evidence type="ECO:0000256" key="2">
    <source>
        <dbReference type="ARBA" id="ARBA00022723"/>
    </source>
</evidence>
<dbReference type="Pfam" id="PF01435">
    <property type="entry name" value="Peptidase_M48"/>
    <property type="match status" value="1"/>
</dbReference>
<evidence type="ECO:0000256" key="6">
    <source>
        <dbReference type="RuleBase" id="RU003983"/>
    </source>
</evidence>
<evidence type="ECO:0000256" key="3">
    <source>
        <dbReference type="ARBA" id="ARBA00022801"/>
    </source>
</evidence>
<evidence type="ECO:0000313" key="9">
    <source>
        <dbReference type="EMBL" id="QIS03917.1"/>
    </source>
</evidence>
<dbReference type="GO" id="GO:0046872">
    <property type="term" value="F:metal ion binding"/>
    <property type="evidence" value="ECO:0007669"/>
    <property type="project" value="UniProtKB-KW"/>
</dbReference>
<comment type="cofactor">
    <cofactor evidence="6">
        <name>Zn(2+)</name>
        <dbReference type="ChEBI" id="CHEBI:29105"/>
    </cofactor>
    <text evidence="6">Binds 1 zinc ion per subunit.</text>
</comment>
<evidence type="ECO:0000256" key="7">
    <source>
        <dbReference type="SAM" id="Phobius"/>
    </source>
</evidence>
<dbReference type="GO" id="GO:0006508">
    <property type="term" value="P:proteolysis"/>
    <property type="evidence" value="ECO:0007669"/>
    <property type="project" value="UniProtKB-KW"/>
</dbReference>
<keyword evidence="7" id="KW-0812">Transmembrane</keyword>
<comment type="similarity">
    <text evidence="6">Belongs to the peptidase M48 family.</text>
</comment>
<keyword evidence="1 6" id="KW-0645">Protease</keyword>
<keyword evidence="4 6" id="KW-0862">Zinc</keyword>
<keyword evidence="7" id="KW-1133">Transmembrane helix</keyword>
<dbReference type="AlphaFoldDB" id="A0A6G9XSP7"/>
<feature type="transmembrane region" description="Helical" evidence="7">
    <location>
        <begin position="6"/>
        <end position="22"/>
    </location>
</feature>
<sequence>MTLAVALMLYGIVVAVLGPPVLTRLTRRGNAPRLGIVAWVVAITGTLGAWAAAATMLTVEFATYWGHPHEALRACFAIMWTPLHEDGSGATKAATFAVGALVAACTIAVVARAVSVVKDMRRRTRAHAKALRLVGRQVPGIDALVLDSPQRQAYCVPGKPDTIVVTSGALDALTPDQLDAVLAHEQAHLAGRHAPLTAVLRGIATTLPGLRLVTMGATEIGRLLEMCADDKAAGKYGSEPLLGGLLAILGVTEPVPSGALAAAGTAVLVRAERLLDPVSAIRRATTRTALLGVIAATVTGFGVVAATVAFCSTFLG</sequence>
<feature type="transmembrane region" description="Helical" evidence="7">
    <location>
        <begin position="93"/>
        <end position="115"/>
    </location>
</feature>
<dbReference type="PANTHER" id="PTHR34978">
    <property type="entry name" value="POSSIBLE SENSOR-TRANSDUCER PROTEIN BLAR"/>
    <property type="match status" value="1"/>
</dbReference>
<feature type="domain" description="Peptidase M48" evidence="8">
    <location>
        <begin position="132"/>
        <end position="203"/>
    </location>
</feature>
<accession>A0A6G9XSP7</accession>
<dbReference type="RefSeq" id="WP_167463037.1">
    <property type="nucleotide sequence ID" value="NZ_CP046171.1"/>
</dbReference>
<evidence type="ECO:0000256" key="4">
    <source>
        <dbReference type="ARBA" id="ARBA00022833"/>
    </source>
</evidence>
<protein>
    <submittedName>
        <fullName evidence="9">M48 family metalloprotease</fullName>
    </submittedName>
</protein>
<keyword evidence="2" id="KW-0479">Metal-binding</keyword>
<evidence type="ECO:0000313" key="10">
    <source>
        <dbReference type="Proteomes" id="UP000501705"/>
    </source>
</evidence>
<evidence type="ECO:0000256" key="5">
    <source>
        <dbReference type="ARBA" id="ARBA00023049"/>
    </source>
</evidence>
<feature type="transmembrane region" description="Helical" evidence="7">
    <location>
        <begin position="34"/>
        <end position="59"/>
    </location>
</feature>
<dbReference type="CDD" id="cd07326">
    <property type="entry name" value="M56_BlaR1_MecR1_like"/>
    <property type="match status" value="1"/>
</dbReference>
<dbReference type="Gene3D" id="3.30.2010.10">
    <property type="entry name" value="Metalloproteases ('zincins'), catalytic domain"/>
    <property type="match status" value="1"/>
</dbReference>
<dbReference type="PANTHER" id="PTHR34978:SF3">
    <property type="entry name" value="SLR0241 PROTEIN"/>
    <property type="match status" value="1"/>
</dbReference>
<feature type="transmembrane region" description="Helical" evidence="7">
    <location>
        <begin position="289"/>
        <end position="315"/>
    </location>
</feature>
<dbReference type="InterPro" id="IPR052173">
    <property type="entry name" value="Beta-lactam_resp_regulator"/>
</dbReference>
<gene>
    <name evidence="9" type="ORF">F5X71_17720</name>
</gene>
<proteinExistence type="inferred from homology"/>
<keyword evidence="3 6" id="KW-0378">Hydrolase</keyword>
<keyword evidence="5 6" id="KW-0482">Metalloprotease</keyword>
<name>A0A6G9XSP7_NOCBR</name>
<evidence type="ECO:0000259" key="8">
    <source>
        <dbReference type="Pfam" id="PF01435"/>
    </source>
</evidence>
<dbReference type="GO" id="GO:0004222">
    <property type="term" value="F:metalloendopeptidase activity"/>
    <property type="evidence" value="ECO:0007669"/>
    <property type="project" value="InterPro"/>
</dbReference>
<evidence type="ECO:0000256" key="1">
    <source>
        <dbReference type="ARBA" id="ARBA00022670"/>
    </source>
</evidence>
<reference evidence="9 10" key="1">
    <citation type="journal article" date="2019" name="ACS Chem. Biol.">
        <title>Identification and Mobilization of a Cryptic Antibiotic Biosynthesis Gene Locus from a Human-Pathogenic Nocardia Isolate.</title>
        <authorList>
            <person name="Herisse M."/>
            <person name="Ishida K."/>
            <person name="Porter J.L."/>
            <person name="Howden B."/>
            <person name="Hertweck C."/>
            <person name="Stinear T.P."/>
            <person name="Pidot S.J."/>
        </authorList>
    </citation>
    <scope>NUCLEOTIDE SEQUENCE [LARGE SCALE GENOMIC DNA]</scope>
    <source>
        <strain evidence="9 10">AUSMDU00024985</strain>
    </source>
</reference>
<organism evidence="9 10">
    <name type="scientific">Nocardia brasiliensis</name>
    <dbReference type="NCBI Taxonomy" id="37326"/>
    <lineage>
        <taxon>Bacteria</taxon>
        <taxon>Bacillati</taxon>
        <taxon>Actinomycetota</taxon>
        <taxon>Actinomycetes</taxon>
        <taxon>Mycobacteriales</taxon>
        <taxon>Nocardiaceae</taxon>
        <taxon>Nocardia</taxon>
    </lineage>
</organism>
<keyword evidence="7" id="KW-0472">Membrane</keyword>
<dbReference type="InterPro" id="IPR001915">
    <property type="entry name" value="Peptidase_M48"/>
</dbReference>